<feature type="transmembrane region" description="Helical" evidence="10">
    <location>
        <begin position="101"/>
        <end position="121"/>
    </location>
</feature>
<gene>
    <name evidence="13" type="ORF">DGD08_09490</name>
</gene>
<comment type="subcellular location">
    <subcellularLocation>
        <location evidence="1">Cell membrane</location>
        <topology evidence="1">Multi-pass membrane protein</topology>
    </subcellularLocation>
</comment>
<feature type="domain" description="CNNM transmembrane" evidence="12">
    <location>
        <begin position="1"/>
        <end position="202"/>
    </location>
</feature>
<dbReference type="InterPro" id="IPR036318">
    <property type="entry name" value="FAD-bd_PCMH-like_sf"/>
</dbReference>
<dbReference type="SMART" id="SM00116">
    <property type="entry name" value="CBS"/>
    <property type="match status" value="1"/>
</dbReference>
<evidence type="ECO:0000256" key="1">
    <source>
        <dbReference type="ARBA" id="ARBA00004651"/>
    </source>
</evidence>
<evidence type="ECO:0000256" key="8">
    <source>
        <dbReference type="PROSITE-ProRule" id="PRU00703"/>
    </source>
</evidence>
<evidence type="ECO:0000313" key="13">
    <source>
        <dbReference type="EMBL" id="HCT57429.1"/>
    </source>
</evidence>
<name>A0A3D4V8F2_9BACT</name>
<evidence type="ECO:0000256" key="6">
    <source>
        <dbReference type="ARBA" id="ARBA00023122"/>
    </source>
</evidence>
<dbReference type="EMBL" id="DPIY01000009">
    <property type="protein sequence ID" value="HCT57429.1"/>
    <property type="molecule type" value="Genomic_DNA"/>
</dbReference>
<keyword evidence="7 9" id="KW-0472">Membrane</keyword>
<dbReference type="Gene3D" id="3.10.580.10">
    <property type="entry name" value="CBS-domain"/>
    <property type="match status" value="1"/>
</dbReference>
<dbReference type="InterPro" id="IPR016169">
    <property type="entry name" value="FAD-bd_PCMH_sub2"/>
</dbReference>
<dbReference type="PROSITE" id="PS51371">
    <property type="entry name" value="CBS"/>
    <property type="match status" value="1"/>
</dbReference>
<dbReference type="SUPFAM" id="SSF54631">
    <property type="entry name" value="CBS-domain pair"/>
    <property type="match status" value="1"/>
</dbReference>
<evidence type="ECO:0000313" key="14">
    <source>
        <dbReference type="Proteomes" id="UP000264071"/>
    </source>
</evidence>
<dbReference type="InterPro" id="IPR044751">
    <property type="entry name" value="Ion_transp-like_CBS"/>
</dbReference>
<dbReference type="Proteomes" id="UP000264071">
    <property type="component" value="Unassembled WGS sequence"/>
</dbReference>
<evidence type="ECO:0000256" key="5">
    <source>
        <dbReference type="ARBA" id="ARBA00022989"/>
    </source>
</evidence>
<dbReference type="Pfam" id="PF01595">
    <property type="entry name" value="CNNM"/>
    <property type="match status" value="1"/>
</dbReference>
<dbReference type="InterPro" id="IPR002550">
    <property type="entry name" value="CNNM"/>
</dbReference>
<evidence type="ECO:0000259" key="12">
    <source>
        <dbReference type="PROSITE" id="PS51846"/>
    </source>
</evidence>
<dbReference type="InterPro" id="IPR005170">
    <property type="entry name" value="Transptr-assoc_dom"/>
</dbReference>
<evidence type="ECO:0000259" key="11">
    <source>
        <dbReference type="PROSITE" id="PS51371"/>
    </source>
</evidence>
<dbReference type="SUPFAM" id="SSF56176">
    <property type="entry name" value="FAD-binding/transporter-associated domain-like"/>
    <property type="match status" value="1"/>
</dbReference>
<dbReference type="CDD" id="cd04590">
    <property type="entry name" value="CBS_pair_CorC_HlyC_assoc"/>
    <property type="match status" value="1"/>
</dbReference>
<dbReference type="GO" id="GO:0005886">
    <property type="term" value="C:plasma membrane"/>
    <property type="evidence" value="ECO:0007669"/>
    <property type="project" value="UniProtKB-SubCell"/>
</dbReference>
<evidence type="ECO:0000256" key="2">
    <source>
        <dbReference type="ARBA" id="ARBA00022475"/>
    </source>
</evidence>
<dbReference type="InterPro" id="IPR046342">
    <property type="entry name" value="CBS_dom_sf"/>
</dbReference>
<accession>A0A3D4V8F2</accession>
<dbReference type="InterPro" id="IPR051676">
    <property type="entry name" value="UPF0053_domain"/>
</dbReference>
<protein>
    <submittedName>
        <fullName evidence="13">HlyC/CorC family transporter</fullName>
    </submittedName>
</protein>
<dbReference type="SMART" id="SM01091">
    <property type="entry name" value="CorC_HlyC"/>
    <property type="match status" value="1"/>
</dbReference>
<dbReference type="PROSITE" id="PS51846">
    <property type="entry name" value="CNNM"/>
    <property type="match status" value="1"/>
</dbReference>
<proteinExistence type="predicted"/>
<dbReference type="PANTHER" id="PTHR43099:SF5">
    <property type="entry name" value="HLYC_CORC FAMILY TRANSPORTER"/>
    <property type="match status" value="1"/>
</dbReference>
<keyword evidence="6 8" id="KW-0129">CBS domain</keyword>
<feature type="domain" description="CBS" evidence="11">
    <location>
        <begin position="286"/>
        <end position="345"/>
    </location>
</feature>
<evidence type="ECO:0000256" key="4">
    <source>
        <dbReference type="ARBA" id="ARBA00022737"/>
    </source>
</evidence>
<keyword evidence="3 9" id="KW-0812">Transmembrane</keyword>
<dbReference type="OMA" id="MTPRVQV"/>
<evidence type="ECO:0000256" key="9">
    <source>
        <dbReference type="PROSITE-ProRule" id="PRU01193"/>
    </source>
</evidence>
<organism evidence="13 14">
    <name type="scientific">Gemmatimonas aurantiaca</name>
    <dbReference type="NCBI Taxonomy" id="173480"/>
    <lineage>
        <taxon>Bacteria</taxon>
        <taxon>Pseudomonadati</taxon>
        <taxon>Gemmatimonadota</taxon>
        <taxon>Gemmatimonadia</taxon>
        <taxon>Gemmatimonadales</taxon>
        <taxon>Gemmatimonadaceae</taxon>
        <taxon>Gemmatimonas</taxon>
    </lineage>
</organism>
<dbReference type="AlphaFoldDB" id="A0A3D4V8F2"/>
<dbReference type="PANTHER" id="PTHR43099">
    <property type="entry name" value="UPF0053 PROTEIN YRKA"/>
    <property type="match status" value="1"/>
</dbReference>
<feature type="transmembrane region" description="Helical" evidence="10">
    <location>
        <begin position="67"/>
        <end position="89"/>
    </location>
</feature>
<evidence type="ECO:0000256" key="3">
    <source>
        <dbReference type="ARBA" id="ARBA00022692"/>
    </source>
</evidence>
<sequence>MGAIVNEVIVILILLVLNGVFSMSELAIMTAKRSRLEYRAEEDGDDGARAALELAAQPTAFLSTVQVGITLVGVLAGAFGGAGISAVLAAQLATIGWMAPYASTLSFALVVAAITYLSLIFGELVPKNIALSNPERVASLVARPMRVIARVGGPVVRFLTNSTNLILRMLGLGTVSEPGVTEQDIRALVEQGAETGVVQSAEQEIVENTFRLGDRTVESIMTPRPDVLWVDLADSADAVRDQIADAARERFLVCNGEIDNVIGVVFAEDLVLEAVKGVRIDDADAMRRLARTPIYVPTMMPVYELLATFRSARLHSAVVLDEYGGVAGLVALDDLLSALVGDVPSAPGDIAPFVKRPDASWDIDGTTPLDEIEARLDLEVPERERAEILTLGGWVMNRLGRLPREGDEFQWDGRRVSVLRMKGRRVDRVLIGPLPKVNQ</sequence>
<dbReference type="Gene3D" id="3.30.465.10">
    <property type="match status" value="1"/>
</dbReference>
<comment type="caution">
    <text evidence="13">The sequence shown here is derived from an EMBL/GenBank/DDBJ whole genome shotgun (WGS) entry which is preliminary data.</text>
</comment>
<reference evidence="13 14" key="1">
    <citation type="journal article" date="2018" name="Nat. Biotechnol.">
        <title>A standardized bacterial taxonomy based on genome phylogeny substantially revises the tree of life.</title>
        <authorList>
            <person name="Parks D.H."/>
            <person name="Chuvochina M."/>
            <person name="Waite D.W."/>
            <person name="Rinke C."/>
            <person name="Skarshewski A."/>
            <person name="Chaumeil P.A."/>
            <person name="Hugenholtz P."/>
        </authorList>
    </citation>
    <scope>NUCLEOTIDE SEQUENCE [LARGE SCALE GENOMIC DNA]</scope>
    <source>
        <strain evidence="13">UBA8844</strain>
    </source>
</reference>
<evidence type="ECO:0000256" key="10">
    <source>
        <dbReference type="SAM" id="Phobius"/>
    </source>
</evidence>
<dbReference type="Pfam" id="PF03471">
    <property type="entry name" value="CorC_HlyC"/>
    <property type="match status" value="1"/>
</dbReference>
<feature type="transmembrane region" description="Helical" evidence="10">
    <location>
        <begin position="6"/>
        <end position="29"/>
    </location>
</feature>
<dbReference type="InterPro" id="IPR000644">
    <property type="entry name" value="CBS_dom"/>
</dbReference>
<keyword evidence="4" id="KW-0677">Repeat</keyword>
<dbReference type="GO" id="GO:0050660">
    <property type="term" value="F:flavin adenine dinucleotide binding"/>
    <property type="evidence" value="ECO:0007669"/>
    <property type="project" value="InterPro"/>
</dbReference>
<keyword evidence="2" id="KW-1003">Cell membrane</keyword>
<evidence type="ECO:0000256" key="7">
    <source>
        <dbReference type="ARBA" id="ARBA00023136"/>
    </source>
</evidence>
<keyword evidence="5 9" id="KW-1133">Transmembrane helix</keyword>
<dbReference type="Pfam" id="PF00571">
    <property type="entry name" value="CBS"/>
    <property type="match status" value="1"/>
</dbReference>